<feature type="binding site" evidence="4">
    <location>
        <position position="199"/>
    </location>
    <ligand>
        <name>a divalent metal cation</name>
        <dbReference type="ChEBI" id="CHEBI:60240"/>
        <label>2</label>
    </ligand>
</feature>
<dbReference type="InterPro" id="IPR001130">
    <property type="entry name" value="TatD-like"/>
</dbReference>
<dbReference type="InterPro" id="IPR018228">
    <property type="entry name" value="DNase_TatD-rel_CS"/>
</dbReference>
<dbReference type="STRING" id="298386.PBPRA0628"/>
<proteinExistence type="inferred from homology"/>
<evidence type="ECO:0000256" key="2">
    <source>
        <dbReference type="ARBA" id="ARBA00022723"/>
    </source>
</evidence>
<feature type="binding site" evidence="4">
    <location>
        <position position="249"/>
    </location>
    <ligand>
        <name>a divalent metal cation</name>
        <dbReference type="ChEBI" id="CHEBI:60240"/>
        <label>1</label>
    </ligand>
</feature>
<dbReference type="PANTHER" id="PTHR46124">
    <property type="entry name" value="D-AMINOACYL-TRNA DEACYLASE"/>
    <property type="match status" value="1"/>
</dbReference>
<sequence length="302" mass="34229">MRLFVTMKMTSDTPNVEPHIFNRKSAIRPLVYRIKSVYMLIDSHCHFDFAPFIDAPEHYLTLAKNAGVKRIVIPSVGERNWHVVEQLSRQFDELYYALGLHPFFSHEHSEHALPLLKEQIQKVTQDSDTYRKKCVAIGECGLDFTIVNADKEQQIELLSEQVALANQFDLPVILHCRKAFPELMKVLRKNPPIAGGVYHAFSGSYQQAKQLIDLGIKIGVGGTITYSRASKTRHTIASLPLVELILETDAPDMPISGFQGEPNRPDRICNILRTLASFRVESEQVIEEVTTLTTAELFRISL</sequence>
<dbReference type="Proteomes" id="UP000000593">
    <property type="component" value="Chromosome 1"/>
</dbReference>
<feature type="binding site" evidence="4">
    <location>
        <position position="139"/>
    </location>
    <ligand>
        <name>a divalent metal cation</name>
        <dbReference type="ChEBI" id="CHEBI:60240"/>
        <label>1</label>
    </ligand>
</feature>
<dbReference type="EMBL" id="CR378664">
    <property type="protein sequence ID" value="CAG19049.1"/>
    <property type="molecule type" value="Genomic_DNA"/>
</dbReference>
<dbReference type="eggNOG" id="COG0084">
    <property type="taxonomic scope" value="Bacteria"/>
</dbReference>
<keyword evidence="6" id="KW-1185">Reference proteome</keyword>
<dbReference type="HOGENOM" id="CLU_031506_0_1_6"/>
<protein>
    <submittedName>
        <fullName evidence="5">Uncharacterized protein</fullName>
    </submittedName>
</protein>
<keyword evidence="3" id="KW-0378">Hydrolase</keyword>
<dbReference type="Gene3D" id="3.20.20.140">
    <property type="entry name" value="Metal-dependent hydrolases"/>
    <property type="match status" value="1"/>
</dbReference>
<organism evidence="5 6">
    <name type="scientific">Photobacterium profundum (strain SS9)</name>
    <dbReference type="NCBI Taxonomy" id="298386"/>
    <lineage>
        <taxon>Bacteria</taxon>
        <taxon>Pseudomonadati</taxon>
        <taxon>Pseudomonadota</taxon>
        <taxon>Gammaproteobacteria</taxon>
        <taxon>Vibrionales</taxon>
        <taxon>Vibrionaceae</taxon>
        <taxon>Photobacterium</taxon>
    </lineage>
</organism>
<dbReference type="PROSITE" id="PS01091">
    <property type="entry name" value="TATD_3"/>
    <property type="match status" value="1"/>
</dbReference>
<feature type="binding site" evidence="4">
    <location>
        <position position="44"/>
    </location>
    <ligand>
        <name>a divalent metal cation</name>
        <dbReference type="ChEBI" id="CHEBI:60240"/>
        <label>1</label>
    </ligand>
</feature>
<name>Q6LUH6_PHOPR</name>
<dbReference type="GO" id="GO:0046872">
    <property type="term" value="F:metal ion binding"/>
    <property type="evidence" value="ECO:0007669"/>
    <property type="project" value="UniProtKB-KW"/>
</dbReference>
<dbReference type="PIRSF" id="PIRSF005902">
    <property type="entry name" value="DNase_TatD"/>
    <property type="match status" value="1"/>
</dbReference>
<dbReference type="AlphaFoldDB" id="Q6LUH6"/>
<dbReference type="Pfam" id="PF01026">
    <property type="entry name" value="TatD_DNase"/>
    <property type="match status" value="1"/>
</dbReference>
<dbReference type="InterPro" id="IPR032466">
    <property type="entry name" value="Metal_Hydrolase"/>
</dbReference>
<evidence type="ECO:0000313" key="5">
    <source>
        <dbReference type="EMBL" id="CAG19049.1"/>
    </source>
</evidence>
<evidence type="ECO:0000256" key="3">
    <source>
        <dbReference type="ARBA" id="ARBA00022801"/>
    </source>
</evidence>
<evidence type="ECO:0000256" key="1">
    <source>
        <dbReference type="ARBA" id="ARBA00009275"/>
    </source>
</evidence>
<dbReference type="CDD" id="cd01310">
    <property type="entry name" value="TatD_DNAse"/>
    <property type="match status" value="1"/>
</dbReference>
<keyword evidence="2 4" id="KW-0479">Metal-binding</keyword>
<dbReference type="GO" id="GO:0005829">
    <property type="term" value="C:cytosol"/>
    <property type="evidence" value="ECO:0007669"/>
    <property type="project" value="TreeGrafter"/>
</dbReference>
<dbReference type="SUPFAM" id="SSF51556">
    <property type="entry name" value="Metallo-dependent hydrolases"/>
    <property type="match status" value="1"/>
</dbReference>
<dbReference type="KEGG" id="ppr:PBPRA0628"/>
<feature type="binding site" evidence="4">
    <location>
        <position position="46"/>
    </location>
    <ligand>
        <name>a divalent metal cation</name>
        <dbReference type="ChEBI" id="CHEBI:60240"/>
        <label>1</label>
    </ligand>
</feature>
<gene>
    <name evidence="5" type="primary">STM4564</name>
    <name evidence="5" type="ordered locus">PBPRA0628</name>
</gene>
<reference evidence="6" key="1">
    <citation type="journal article" date="2005" name="Science">
        <title>Life at depth: Photobacterium profundum genome sequence and expression analysis.</title>
        <authorList>
            <person name="Vezzi A."/>
            <person name="Campanaro S."/>
            <person name="D'Angelo M."/>
            <person name="Simonato F."/>
            <person name="Vitulo N."/>
            <person name="Lauro F.M."/>
            <person name="Cestaro A."/>
            <person name="Malacrida G."/>
            <person name="Simionati B."/>
            <person name="Cannata N."/>
            <person name="Romualdi C."/>
            <person name="Bartlett D.H."/>
            <person name="Valle G."/>
        </authorList>
    </citation>
    <scope>NUCLEOTIDE SEQUENCE [LARGE SCALE GENOMIC DNA]</scope>
    <source>
        <strain evidence="6">ATCC BAA-1253 / SS9</strain>
    </source>
</reference>
<feature type="binding site" evidence="4">
    <location>
        <position position="175"/>
    </location>
    <ligand>
        <name>a divalent metal cation</name>
        <dbReference type="ChEBI" id="CHEBI:60240"/>
        <label>2</label>
    </ligand>
</feature>
<dbReference type="PROSITE" id="PS01137">
    <property type="entry name" value="TATD_1"/>
    <property type="match status" value="1"/>
</dbReference>
<comment type="similarity">
    <text evidence="1">Belongs to the metallo-dependent hydrolases superfamily. TatD-type hydrolase family.</text>
</comment>
<dbReference type="FunFam" id="3.20.20.140:FF:000005">
    <property type="entry name" value="TatD family hydrolase"/>
    <property type="match status" value="1"/>
</dbReference>
<evidence type="ECO:0000256" key="4">
    <source>
        <dbReference type="PIRSR" id="PIRSR005902-1"/>
    </source>
</evidence>
<evidence type="ECO:0000313" key="6">
    <source>
        <dbReference type="Proteomes" id="UP000000593"/>
    </source>
</evidence>
<dbReference type="GO" id="GO:0016788">
    <property type="term" value="F:hydrolase activity, acting on ester bonds"/>
    <property type="evidence" value="ECO:0007669"/>
    <property type="project" value="InterPro"/>
</dbReference>
<accession>Q6LUH6</accession>
<dbReference type="PANTHER" id="PTHR46124:SF3">
    <property type="entry name" value="HYDROLASE"/>
    <property type="match status" value="1"/>
</dbReference>